<keyword evidence="4" id="KW-1185">Reference proteome</keyword>
<dbReference type="InterPro" id="IPR042277">
    <property type="entry name" value="IST1-like"/>
</dbReference>
<accession>A0A830BBY2</accession>
<proteinExistence type="inferred from homology"/>
<evidence type="ECO:0000256" key="2">
    <source>
        <dbReference type="SAM" id="MobiDB-lite"/>
    </source>
</evidence>
<evidence type="ECO:0000313" key="3">
    <source>
        <dbReference type="EMBL" id="GFP82729.1"/>
    </source>
</evidence>
<dbReference type="PANTHER" id="PTHR12161">
    <property type="entry name" value="IST1 FAMILY MEMBER"/>
    <property type="match status" value="1"/>
</dbReference>
<feature type="region of interest" description="Disordered" evidence="2">
    <location>
        <begin position="395"/>
        <end position="422"/>
    </location>
</feature>
<dbReference type="Proteomes" id="UP000653305">
    <property type="component" value="Unassembled WGS sequence"/>
</dbReference>
<evidence type="ECO:0000256" key="1">
    <source>
        <dbReference type="ARBA" id="ARBA00005536"/>
    </source>
</evidence>
<name>A0A830BBY2_9LAMI</name>
<dbReference type="GO" id="GO:0015031">
    <property type="term" value="P:protein transport"/>
    <property type="evidence" value="ECO:0007669"/>
    <property type="project" value="InterPro"/>
</dbReference>
<dbReference type="Gene3D" id="1.20.1260.60">
    <property type="entry name" value="Vacuolar protein sorting-associated protein Ist1"/>
    <property type="match status" value="1"/>
</dbReference>
<dbReference type="AlphaFoldDB" id="A0A830BBY2"/>
<protein>
    <submittedName>
        <fullName evidence="3">Ist1-like protein</fullName>
    </submittedName>
</protein>
<reference evidence="3" key="1">
    <citation type="submission" date="2020-07" db="EMBL/GenBank/DDBJ databases">
        <title>Ethylene signaling mediates host invasion by parasitic plants.</title>
        <authorList>
            <person name="Yoshida S."/>
        </authorList>
    </citation>
    <scope>NUCLEOTIDE SEQUENCE</scope>
    <source>
        <strain evidence="3">Okayama</strain>
    </source>
</reference>
<dbReference type="EMBL" id="BMAC01000051">
    <property type="protein sequence ID" value="GFP82729.1"/>
    <property type="molecule type" value="Genomic_DNA"/>
</dbReference>
<feature type="region of interest" description="Disordered" evidence="2">
    <location>
        <begin position="553"/>
        <end position="591"/>
    </location>
</feature>
<evidence type="ECO:0000313" key="4">
    <source>
        <dbReference type="Proteomes" id="UP000653305"/>
    </source>
</evidence>
<organism evidence="3 4">
    <name type="scientific">Phtheirospermum japonicum</name>
    <dbReference type="NCBI Taxonomy" id="374723"/>
    <lineage>
        <taxon>Eukaryota</taxon>
        <taxon>Viridiplantae</taxon>
        <taxon>Streptophyta</taxon>
        <taxon>Embryophyta</taxon>
        <taxon>Tracheophyta</taxon>
        <taxon>Spermatophyta</taxon>
        <taxon>Magnoliopsida</taxon>
        <taxon>eudicotyledons</taxon>
        <taxon>Gunneridae</taxon>
        <taxon>Pentapetalae</taxon>
        <taxon>asterids</taxon>
        <taxon>lamiids</taxon>
        <taxon>Lamiales</taxon>
        <taxon>Orobanchaceae</taxon>
        <taxon>Orobanchaceae incertae sedis</taxon>
        <taxon>Phtheirospermum</taxon>
    </lineage>
</organism>
<comment type="caution">
    <text evidence="3">The sequence shown here is derived from an EMBL/GenBank/DDBJ whole genome shotgun (WGS) entry which is preliminary data.</text>
</comment>
<comment type="similarity">
    <text evidence="1">Belongs to the IST1 family.</text>
</comment>
<sequence length="629" mass="70893">MFSTYTHLSISTTAKAAICQPLAPLPHPASAPHDGKTEEFLAGKDLLSCYDFVEQSCEYTLKQLSRMQKQGECLEECREAVASLMYAAARFSDLPELRELRDIFQQRYGNRLEAFVNQKFVEKLSLRPPASERRLQVLQEIASEFSIKWDSRGFERRMATPSAAAQKLRSERNERGNRRRTLLLLPAARPPSLQRSPSTAADFISTVDTQKVDIAKPRHGLLEGKKSRIRDCGEDNTLANHCFSEWKETIEYREKSVLRAGGSSLHGDGGELSSRGRHTVTESKLSYPFEKVDAELKVERSDVSSHGKIFENNVHSGYINGICNPRKGEREALFCEKAEFSRSYLKPVGRTENVTSSNYSNKDNVLNTTRKGVEDGSDRLKSCLSYALPPPYVKLKDSTPRPPYIKPKEDKHRHGRGSTHASSYQLDGHSIDAGCEDHLVAPAKVKNDDPEKDLEKISLPKPRSIRRKHHKSPTSYNLVDALEEDVGAVVSRSASSGRKDHSRKGLQILFEEEHHRKDDEERMIDQLLIHYCKKSSSNDDGKLRKKSCRQINGNVGESSLDDGDVKSEGFTHPTRSVSLPHEQPTSPQPKKFFTRANTLQPDHNQARHVHPKLPDYDDLAARFAALKGR</sequence>
<gene>
    <name evidence="3" type="ORF">PHJA_000416000</name>
</gene>
<dbReference type="OrthoDB" id="29853at2759"/>
<dbReference type="PANTHER" id="PTHR12161:SF14">
    <property type="entry name" value="REGULATOR OF VPS4 ACTIVITY IN THE MVB PATHWAY PROTEIN"/>
    <property type="match status" value="1"/>
</dbReference>
<dbReference type="Pfam" id="PF03398">
    <property type="entry name" value="Ist1"/>
    <property type="match status" value="1"/>
</dbReference>
<dbReference type="InterPro" id="IPR005061">
    <property type="entry name" value="Ist1"/>
</dbReference>